<organism evidence="2 3">
    <name type="scientific">Rhizopogon vesiculosus</name>
    <dbReference type="NCBI Taxonomy" id="180088"/>
    <lineage>
        <taxon>Eukaryota</taxon>
        <taxon>Fungi</taxon>
        <taxon>Dikarya</taxon>
        <taxon>Basidiomycota</taxon>
        <taxon>Agaricomycotina</taxon>
        <taxon>Agaricomycetes</taxon>
        <taxon>Agaricomycetidae</taxon>
        <taxon>Boletales</taxon>
        <taxon>Suillineae</taxon>
        <taxon>Rhizopogonaceae</taxon>
        <taxon>Rhizopogon</taxon>
    </lineage>
</organism>
<feature type="region of interest" description="Disordered" evidence="1">
    <location>
        <begin position="124"/>
        <end position="146"/>
    </location>
</feature>
<keyword evidence="3" id="KW-1185">Reference proteome</keyword>
<proteinExistence type="predicted"/>
<dbReference type="AlphaFoldDB" id="A0A1J8QTV2"/>
<sequence>MYISAVRRPAKLEPVRRLPDGFFDDPRDGVQSFTTPVAHFQPSASCRQGFMPSLDLRPYTLLNQLSSLFRRSQPNTGEVTTLQQLPRQNVSSRHHPHVVDVAPCQDRQPVYVAWQPSNKVEKIQQQQGLSQDQAQASTSQTQTIATSTSITPQVTTAGAATTQSQPATTSKNPILWARFVFFICCASIDKYR</sequence>
<dbReference type="EMBL" id="LVVM01002345">
    <property type="protein sequence ID" value="OJA16817.1"/>
    <property type="molecule type" value="Genomic_DNA"/>
</dbReference>
<dbReference type="Proteomes" id="UP000183567">
    <property type="component" value="Unassembled WGS sequence"/>
</dbReference>
<evidence type="ECO:0000313" key="2">
    <source>
        <dbReference type="EMBL" id="OJA16817.1"/>
    </source>
</evidence>
<gene>
    <name evidence="2" type="ORF">AZE42_10207</name>
</gene>
<evidence type="ECO:0000313" key="3">
    <source>
        <dbReference type="Proteomes" id="UP000183567"/>
    </source>
</evidence>
<accession>A0A1J8QTV2</accession>
<protein>
    <submittedName>
        <fullName evidence="2">Uncharacterized protein</fullName>
    </submittedName>
</protein>
<name>A0A1J8QTV2_9AGAM</name>
<comment type="caution">
    <text evidence="2">The sequence shown here is derived from an EMBL/GenBank/DDBJ whole genome shotgun (WGS) entry which is preliminary data.</text>
</comment>
<reference evidence="2 3" key="1">
    <citation type="submission" date="2016-03" db="EMBL/GenBank/DDBJ databases">
        <title>Comparative genomics of the ectomycorrhizal sister species Rhizopogon vinicolor and Rhizopogon vesiculosus (Basidiomycota: Boletales) reveals a divergence of the mating type B locus.</title>
        <authorList>
            <person name="Mujic A.B."/>
            <person name="Kuo A."/>
            <person name="Tritt A."/>
            <person name="Lipzen A."/>
            <person name="Chen C."/>
            <person name="Johnson J."/>
            <person name="Sharma A."/>
            <person name="Barry K."/>
            <person name="Grigoriev I.V."/>
            <person name="Spatafora J.W."/>
        </authorList>
    </citation>
    <scope>NUCLEOTIDE SEQUENCE [LARGE SCALE GENOMIC DNA]</scope>
    <source>
        <strain evidence="2 3">AM-OR11-056</strain>
    </source>
</reference>
<evidence type="ECO:0000256" key="1">
    <source>
        <dbReference type="SAM" id="MobiDB-lite"/>
    </source>
</evidence>